<keyword evidence="3 4" id="KW-0808">Transferase</keyword>
<dbReference type="GeneID" id="115631302"/>
<dbReference type="PANTHER" id="PTHR48043">
    <property type="entry name" value="EG:EG0003.4 PROTEIN-RELATED"/>
    <property type="match status" value="1"/>
</dbReference>
<comment type="catalytic activity">
    <reaction evidence="5">
        <text>glucuronate acceptor + UDP-alpha-D-glucuronate = acceptor beta-D-glucuronoside + UDP + H(+)</text>
        <dbReference type="Rhea" id="RHEA:21032"/>
        <dbReference type="ChEBI" id="CHEBI:15378"/>
        <dbReference type="ChEBI" id="CHEBI:58052"/>
        <dbReference type="ChEBI" id="CHEBI:58223"/>
        <dbReference type="ChEBI" id="CHEBI:132367"/>
        <dbReference type="ChEBI" id="CHEBI:132368"/>
        <dbReference type="EC" id="2.4.1.17"/>
    </reaction>
</comment>
<keyword evidence="2 4" id="KW-0328">Glycosyltransferase</keyword>
<dbReference type="Proteomes" id="UP000504634">
    <property type="component" value="Unplaced"/>
</dbReference>
<reference evidence="7" key="1">
    <citation type="submission" date="2025-08" db="UniProtKB">
        <authorList>
            <consortium name="RefSeq"/>
        </authorList>
    </citation>
    <scope>IDENTIFICATION</scope>
    <source>
        <strain evidence="7">11010-0011.00</strain>
        <tissue evidence="7">Whole body</tissue>
    </source>
</reference>
<keyword evidence="5" id="KW-0812">Transmembrane</keyword>
<gene>
    <name evidence="7" type="primary">LOC115631302</name>
</gene>
<dbReference type="OrthoDB" id="5835829at2759"/>
<dbReference type="FunFam" id="3.40.50.2000:FF:000050">
    <property type="entry name" value="UDP-glucuronosyltransferase"/>
    <property type="match status" value="1"/>
</dbReference>
<dbReference type="InterPro" id="IPR050271">
    <property type="entry name" value="UDP-glycosyltransferase"/>
</dbReference>
<dbReference type="Gene3D" id="3.40.50.2000">
    <property type="entry name" value="Glycogen Phosphorylase B"/>
    <property type="match status" value="1"/>
</dbReference>
<evidence type="ECO:0000313" key="6">
    <source>
        <dbReference type="Proteomes" id="UP000504634"/>
    </source>
</evidence>
<proteinExistence type="inferred from homology"/>
<protein>
    <recommendedName>
        <fullName evidence="5">UDP-glucuronosyltransferase</fullName>
        <ecNumber evidence="5">2.4.1.17</ecNumber>
    </recommendedName>
</protein>
<dbReference type="GO" id="GO:0016020">
    <property type="term" value="C:membrane"/>
    <property type="evidence" value="ECO:0007669"/>
    <property type="project" value="UniProtKB-SubCell"/>
</dbReference>
<dbReference type="PROSITE" id="PS00375">
    <property type="entry name" value="UDPGT"/>
    <property type="match status" value="1"/>
</dbReference>
<keyword evidence="6" id="KW-1185">Reference proteome</keyword>
<dbReference type="Pfam" id="PF00201">
    <property type="entry name" value="UDPGT"/>
    <property type="match status" value="1"/>
</dbReference>
<dbReference type="PANTHER" id="PTHR48043:SF114">
    <property type="entry name" value="IP04436P-RELATED"/>
    <property type="match status" value="1"/>
</dbReference>
<comment type="similarity">
    <text evidence="1 4">Belongs to the UDP-glycosyltransferase family.</text>
</comment>
<evidence type="ECO:0000313" key="7">
    <source>
        <dbReference type="RefSeq" id="XP_030383876.1"/>
    </source>
</evidence>
<dbReference type="InterPro" id="IPR035595">
    <property type="entry name" value="UDP_glycos_trans_CS"/>
</dbReference>
<keyword evidence="5" id="KW-1133">Transmembrane helix</keyword>
<dbReference type="CDD" id="cd03784">
    <property type="entry name" value="GT1_Gtf-like"/>
    <property type="match status" value="1"/>
</dbReference>
<organism evidence="6 7">
    <name type="scientific">Drosophila lebanonensis</name>
    <name type="common">Fruit fly</name>
    <name type="synonym">Scaptodrosophila lebanonensis</name>
    <dbReference type="NCBI Taxonomy" id="7225"/>
    <lineage>
        <taxon>Eukaryota</taxon>
        <taxon>Metazoa</taxon>
        <taxon>Ecdysozoa</taxon>
        <taxon>Arthropoda</taxon>
        <taxon>Hexapoda</taxon>
        <taxon>Insecta</taxon>
        <taxon>Pterygota</taxon>
        <taxon>Neoptera</taxon>
        <taxon>Endopterygota</taxon>
        <taxon>Diptera</taxon>
        <taxon>Brachycera</taxon>
        <taxon>Muscomorpha</taxon>
        <taxon>Ephydroidea</taxon>
        <taxon>Drosophilidae</taxon>
        <taxon>Scaptodrosophila</taxon>
    </lineage>
</organism>
<name>A0A6J2U5N6_DROLE</name>
<dbReference type="RefSeq" id="XP_030383876.1">
    <property type="nucleotide sequence ID" value="XM_030528016.1"/>
</dbReference>
<dbReference type="SUPFAM" id="SSF53756">
    <property type="entry name" value="UDP-Glycosyltransferase/glycogen phosphorylase"/>
    <property type="match status" value="1"/>
</dbReference>
<dbReference type="FunFam" id="3.40.50.2000:FF:000144">
    <property type="entry name" value="UDP-glucuronosyltransferase"/>
    <property type="match status" value="1"/>
</dbReference>
<comment type="subcellular location">
    <subcellularLocation>
        <location evidence="5">Membrane</location>
        <topology evidence="5">Single-pass membrane protein</topology>
    </subcellularLocation>
</comment>
<dbReference type="InterPro" id="IPR002213">
    <property type="entry name" value="UDP_glucos_trans"/>
</dbReference>
<evidence type="ECO:0000256" key="1">
    <source>
        <dbReference type="ARBA" id="ARBA00009995"/>
    </source>
</evidence>
<evidence type="ECO:0000256" key="2">
    <source>
        <dbReference type="ARBA" id="ARBA00022676"/>
    </source>
</evidence>
<feature type="transmembrane region" description="Helical" evidence="5">
    <location>
        <begin position="466"/>
        <end position="489"/>
    </location>
</feature>
<dbReference type="GO" id="GO:0015020">
    <property type="term" value="F:glucuronosyltransferase activity"/>
    <property type="evidence" value="ECO:0007669"/>
    <property type="project" value="UniProtKB-EC"/>
</dbReference>
<evidence type="ECO:0000256" key="3">
    <source>
        <dbReference type="ARBA" id="ARBA00022679"/>
    </source>
</evidence>
<evidence type="ECO:0000256" key="4">
    <source>
        <dbReference type="RuleBase" id="RU003718"/>
    </source>
</evidence>
<accession>A0A6J2U5N6</accession>
<dbReference type="AlphaFoldDB" id="A0A6J2U5N6"/>
<keyword evidence="5" id="KW-0472">Membrane</keyword>
<evidence type="ECO:0000256" key="5">
    <source>
        <dbReference type="RuleBase" id="RU362059"/>
    </source>
</evidence>
<sequence>MTKLGTTILPSKDKFKLLFKLYFQFFHPLMRRLAEAGHSVDVLSPFPDREAPPGYTDYDLASEIHLNVMDLNVFERRNFMYHYLEFFMLHSLGKDTCEHALNSQALARIMKRPPGYYDVIIMEQFNNDCLMGVAYLLQAPVIAMSSCAMMPWHYERIGAPVIPSIISAQFLALSQDMPFAGRLANWITVHSFNLMYKIFNTPAANALLRKRFGAGIPSTGDLVKNTSLIFVNQHYSLSGPKPLPPSVIEIGGIHIQPAKPLPDELQHLLERAEHGVVLISWGSLIRASSMPPTKLEGLLHAISRFKQQFIWKWENDTMPNKPDNVHIMKWIPQRDILAHPNVKAFMSHGGLMGTTEAVHYGVPVLGTPMYGDQFLNMAAIVQRGMAEVLDYMDISEDTVFAGLTKVLQHSYKENALAVSMSYNERSQKPLEKALWWVEYVAKTKGAPLVKSRSVHMSRFAYYSLDVYLVIGSVSVLSLAIIFGLIRLCCTVRQKDRTRKLKSKRH</sequence>
<dbReference type="EC" id="2.4.1.17" evidence="5"/>